<comment type="catalytic activity">
    <reaction evidence="11">
        <text>Fe(II)-heme o + 2 A + H2O = Fe(II)-heme a + 2 AH2</text>
        <dbReference type="Rhea" id="RHEA:63388"/>
        <dbReference type="ChEBI" id="CHEBI:13193"/>
        <dbReference type="ChEBI" id="CHEBI:15377"/>
        <dbReference type="ChEBI" id="CHEBI:17499"/>
        <dbReference type="ChEBI" id="CHEBI:60530"/>
        <dbReference type="ChEBI" id="CHEBI:61715"/>
        <dbReference type="EC" id="1.17.99.9"/>
    </reaction>
    <physiologicalReaction direction="left-to-right" evidence="11">
        <dbReference type="Rhea" id="RHEA:63389"/>
    </physiologicalReaction>
</comment>
<evidence type="ECO:0000256" key="8">
    <source>
        <dbReference type="ARBA" id="ARBA00023133"/>
    </source>
</evidence>
<evidence type="ECO:0000256" key="1">
    <source>
        <dbReference type="ARBA" id="ARBA00001970"/>
    </source>
</evidence>
<dbReference type="GO" id="GO:0046872">
    <property type="term" value="F:metal ion binding"/>
    <property type="evidence" value="ECO:0007669"/>
    <property type="project" value="UniProtKB-KW"/>
</dbReference>
<sequence length="365" mass="38755">MSLSAAEQDVERASRLARSETVGRGLAAVRAWLYLIATLVFVMVLVGGATRLTGSGLSITEWKPVSGAIPPLTEQAWTAEFDKYRQISQYELVNKGMTLSEFKEIFWWEWSHRQLGRAIGLVFGLGFIGFLATGVLRGRLALTVLALGLLGGLQGAIGWIMVASGLKPGMTAVAPVKLMLHLTTASVILAGLLAVAAGLGRSAPEPTTRRVRGLATATLVAVLFQIALGALVAGSKAGLTYNTWPLMDGRFVPHLSGLFVISPWFENLVDNPLTVQFNHRMMAYALVAVAVAQAWTARRSLPGSSAARRTGAIASLALAQAALGVATLLAITPLSLGLAHQAFAMLVLSMAAVHWRLTRSVRPPA</sequence>
<feature type="transmembrane region" description="Helical" evidence="12">
    <location>
        <begin position="338"/>
        <end position="357"/>
    </location>
</feature>
<evidence type="ECO:0000256" key="10">
    <source>
        <dbReference type="ARBA" id="ARBA00044501"/>
    </source>
</evidence>
<keyword evidence="4 12" id="KW-0479">Metal-binding</keyword>
<evidence type="ECO:0000256" key="9">
    <source>
        <dbReference type="ARBA" id="ARBA00023136"/>
    </source>
</evidence>
<keyword evidence="12" id="KW-1003">Cell membrane</keyword>
<dbReference type="InterPro" id="IPR003780">
    <property type="entry name" value="COX15/CtaA_fam"/>
</dbReference>
<feature type="transmembrane region" description="Helical" evidence="12">
    <location>
        <begin position="310"/>
        <end position="332"/>
    </location>
</feature>
<keyword evidence="7 12" id="KW-0408">Iron</keyword>
<evidence type="ECO:0000256" key="7">
    <source>
        <dbReference type="ARBA" id="ARBA00023004"/>
    </source>
</evidence>
<keyword evidence="3 12" id="KW-0812">Transmembrane</keyword>
<dbReference type="GO" id="GO:0005886">
    <property type="term" value="C:plasma membrane"/>
    <property type="evidence" value="ECO:0007669"/>
    <property type="project" value="UniProtKB-SubCell"/>
</dbReference>
<keyword evidence="9 12" id="KW-0472">Membrane</keyword>
<dbReference type="HAMAP" id="MF_01665">
    <property type="entry name" value="HemeA_synth_type2"/>
    <property type="match status" value="1"/>
</dbReference>
<feature type="transmembrane region" description="Helical" evidence="12">
    <location>
        <begin position="219"/>
        <end position="239"/>
    </location>
</feature>
<feature type="binding site" description="axial binding residue" evidence="12">
    <location>
        <position position="279"/>
    </location>
    <ligand>
        <name>heme</name>
        <dbReference type="ChEBI" id="CHEBI:30413"/>
    </ligand>
    <ligandPart>
        <name>Fe</name>
        <dbReference type="ChEBI" id="CHEBI:18248"/>
    </ligandPart>
</feature>
<comment type="subunit">
    <text evidence="12">Interacts with CtaB.</text>
</comment>
<evidence type="ECO:0000256" key="12">
    <source>
        <dbReference type="HAMAP-Rule" id="MF_01665"/>
    </source>
</evidence>
<accession>A0AAU7JML9</accession>
<comment type="pathway">
    <text evidence="10 12">Porphyrin-containing compound metabolism; heme A biosynthesis; heme A from heme O: step 1/1.</text>
</comment>
<comment type="cofactor">
    <cofactor evidence="1 12">
        <name>heme b</name>
        <dbReference type="ChEBI" id="CHEBI:60344"/>
    </cofactor>
</comment>
<feature type="transmembrane region" description="Helical" evidence="12">
    <location>
        <begin position="281"/>
        <end position="298"/>
    </location>
</feature>
<dbReference type="AlphaFoldDB" id="A0AAU7JML9"/>
<name>A0AAU7JML9_9HYPH</name>
<organism evidence="13">
    <name type="scientific">Alsobacter sp. KACC 23698</name>
    <dbReference type="NCBI Taxonomy" id="3149229"/>
    <lineage>
        <taxon>Bacteria</taxon>
        <taxon>Pseudomonadati</taxon>
        <taxon>Pseudomonadota</taxon>
        <taxon>Alphaproteobacteria</taxon>
        <taxon>Hyphomicrobiales</taxon>
        <taxon>Alsobacteraceae</taxon>
        <taxon>Alsobacter</taxon>
    </lineage>
</organism>
<evidence type="ECO:0000256" key="3">
    <source>
        <dbReference type="ARBA" id="ARBA00022692"/>
    </source>
</evidence>
<evidence type="ECO:0000256" key="6">
    <source>
        <dbReference type="ARBA" id="ARBA00023002"/>
    </source>
</evidence>
<keyword evidence="8 12" id="KW-0350">Heme biosynthesis</keyword>
<keyword evidence="6 12" id="KW-0560">Oxidoreductase</keyword>
<feature type="binding site" description="axial binding residue" evidence="12">
    <location>
        <position position="340"/>
    </location>
    <ligand>
        <name>heme</name>
        <dbReference type="ChEBI" id="CHEBI:30413"/>
    </ligand>
    <ligandPart>
        <name>Fe</name>
        <dbReference type="ChEBI" id="CHEBI:18248"/>
    </ligandPart>
</feature>
<feature type="transmembrane region" description="Helical" evidence="12">
    <location>
        <begin position="142"/>
        <end position="166"/>
    </location>
</feature>
<feature type="transmembrane region" description="Helical" evidence="12">
    <location>
        <begin position="178"/>
        <end position="199"/>
    </location>
</feature>
<evidence type="ECO:0000256" key="4">
    <source>
        <dbReference type="ARBA" id="ARBA00022723"/>
    </source>
</evidence>
<reference evidence="13" key="1">
    <citation type="submission" date="2024-05" db="EMBL/GenBank/DDBJ databases">
        <authorList>
            <person name="Kim S."/>
            <person name="Heo J."/>
            <person name="Choi H."/>
            <person name="Choi Y."/>
            <person name="Kwon S.-W."/>
            <person name="Kim Y."/>
        </authorList>
    </citation>
    <scope>NUCLEOTIDE SEQUENCE</scope>
    <source>
        <strain evidence="13">KACC 23698</strain>
    </source>
</reference>
<feature type="transmembrane region" description="Helical" evidence="12">
    <location>
        <begin position="118"/>
        <end position="136"/>
    </location>
</feature>
<dbReference type="EC" id="1.17.99.9" evidence="12"/>
<comment type="similarity">
    <text evidence="12">Belongs to the COX15/CtaA family. Type 2 subfamily.</text>
</comment>
<dbReference type="Pfam" id="PF02628">
    <property type="entry name" value="COX15-CtaA"/>
    <property type="match status" value="1"/>
</dbReference>
<dbReference type="PANTHER" id="PTHR23289:SF2">
    <property type="entry name" value="CYTOCHROME C OXIDASE ASSEMBLY PROTEIN COX15 HOMOLOG"/>
    <property type="match status" value="1"/>
</dbReference>
<dbReference type="EMBL" id="CP157484">
    <property type="protein sequence ID" value="XBO41472.1"/>
    <property type="molecule type" value="Genomic_DNA"/>
</dbReference>
<dbReference type="GO" id="GO:0006784">
    <property type="term" value="P:heme A biosynthetic process"/>
    <property type="evidence" value="ECO:0007669"/>
    <property type="project" value="UniProtKB-UniRule"/>
</dbReference>
<comment type="function">
    <text evidence="12">Catalyzes the conversion of heme O to heme A by two successive hydroxylations of the methyl group at C8. The first hydroxylation forms heme I, the second hydroxylation results in an unstable dihydroxymethyl group, which spontaneously dehydrates, resulting in the formyl group of heme A.</text>
</comment>
<evidence type="ECO:0000313" key="13">
    <source>
        <dbReference type="EMBL" id="XBO41472.1"/>
    </source>
</evidence>
<dbReference type="PANTHER" id="PTHR23289">
    <property type="entry name" value="CYTOCHROME C OXIDASE ASSEMBLY PROTEIN COX15"/>
    <property type="match status" value="1"/>
</dbReference>
<evidence type="ECO:0000256" key="5">
    <source>
        <dbReference type="ARBA" id="ARBA00022989"/>
    </source>
</evidence>
<keyword evidence="5 12" id="KW-1133">Transmembrane helix</keyword>
<evidence type="ECO:0000256" key="11">
    <source>
        <dbReference type="ARBA" id="ARBA00048044"/>
    </source>
</evidence>
<feature type="transmembrane region" description="Helical" evidence="12">
    <location>
        <begin position="31"/>
        <end position="49"/>
    </location>
</feature>
<gene>
    <name evidence="12" type="primary">ctaA</name>
    <name evidence="13" type="ORF">ABEG18_12165</name>
</gene>
<dbReference type="GO" id="GO:0120547">
    <property type="term" value="F:heme A synthase activity"/>
    <property type="evidence" value="ECO:0007669"/>
    <property type="project" value="UniProtKB-EC"/>
</dbReference>
<dbReference type="RefSeq" id="WP_406858326.1">
    <property type="nucleotide sequence ID" value="NZ_CP157484.1"/>
</dbReference>
<evidence type="ECO:0000256" key="2">
    <source>
        <dbReference type="ARBA" id="ARBA00004141"/>
    </source>
</evidence>
<proteinExistence type="inferred from homology"/>
<protein>
    <recommendedName>
        <fullName evidence="12">Heme A synthase</fullName>
        <shortName evidence="12">HAS</shortName>
        <ecNumber evidence="12">1.17.99.9</ecNumber>
    </recommendedName>
    <alternativeName>
        <fullName evidence="12">Cytochrome aa3-controlling protein</fullName>
    </alternativeName>
</protein>
<comment type="subcellular location">
    <subcellularLocation>
        <location evidence="12">Cell membrane</location>
        <topology evidence="12">Multi-pass membrane protein</topology>
    </subcellularLocation>
    <subcellularLocation>
        <location evidence="2">Membrane</location>
        <topology evidence="2">Multi-pass membrane protein</topology>
    </subcellularLocation>
</comment>
<dbReference type="InterPro" id="IPR023754">
    <property type="entry name" value="HemeA_Synthase_type2"/>
</dbReference>